<dbReference type="InterPro" id="IPR059019">
    <property type="entry name" value="WHD_CapW"/>
</dbReference>
<evidence type="ECO:0000259" key="2">
    <source>
        <dbReference type="Pfam" id="PF26109"/>
    </source>
</evidence>
<dbReference type="PIRSF" id="PIRSF015558">
    <property type="entry name" value="Txn_reg_DeoR_prd"/>
    <property type="match status" value="1"/>
</dbReference>
<dbReference type="InterPro" id="IPR059020">
    <property type="entry name" value="CapW_CTD"/>
</dbReference>
<dbReference type="EMBL" id="PEIB01000027">
    <property type="protein sequence ID" value="RXJ72055.1"/>
    <property type="molecule type" value="Genomic_DNA"/>
</dbReference>
<dbReference type="Pfam" id="PF26107">
    <property type="entry name" value="BrxR_CTD"/>
    <property type="match status" value="1"/>
</dbReference>
<dbReference type="RefSeq" id="WP_129123444.1">
    <property type="nucleotide sequence ID" value="NZ_PEIB01000027.1"/>
</dbReference>
<accession>A0A4Q0YMH4</accession>
<gene>
    <name evidence="3" type="ORF">CS022_18075</name>
    <name evidence="4" type="ORF">CS022_18170</name>
</gene>
<dbReference type="InterPro" id="IPR016634">
    <property type="entry name" value="CapW-like"/>
</dbReference>
<name>A0A4Q0YMH4_9GAMM</name>
<evidence type="ECO:0000313" key="5">
    <source>
        <dbReference type="Proteomes" id="UP000290287"/>
    </source>
</evidence>
<feature type="domain" description="DNA-binding transcriptional repressor CapW C-terminal dimerisation" evidence="1">
    <location>
        <begin position="215"/>
        <end position="271"/>
    </location>
</feature>
<dbReference type="AlphaFoldDB" id="A0A4Q0YMH4"/>
<reference evidence="3 5" key="1">
    <citation type="submission" date="2017-10" db="EMBL/GenBank/DDBJ databases">
        <title>Nyctiphanis sp. nov., isolated from the stomach of the euphausiid Nyctiphanes simplex (Hansen, 1911) in the Gulf of California.</title>
        <authorList>
            <person name="Gomez-Gil B."/>
            <person name="Aguilar-Mendez M."/>
            <person name="Lopez-Cortes A."/>
            <person name="Gomez-Gutierrez J."/>
            <person name="Roque A."/>
            <person name="Lang E."/>
            <person name="Gonzalez-Castillo A."/>
        </authorList>
    </citation>
    <scope>NUCLEOTIDE SEQUENCE [LARGE SCALE GENOMIC DNA]</scope>
    <source>
        <strain evidence="3 5">CAIM 600</strain>
    </source>
</reference>
<dbReference type="Pfam" id="PF26109">
    <property type="entry name" value="WHD_BrxR"/>
    <property type="match status" value="1"/>
</dbReference>
<evidence type="ECO:0000313" key="3">
    <source>
        <dbReference type="EMBL" id="RXJ72040.1"/>
    </source>
</evidence>
<comment type="caution">
    <text evidence="3">The sequence shown here is derived from an EMBL/GenBank/DDBJ whole genome shotgun (WGS) entry which is preliminary data.</text>
</comment>
<dbReference type="OrthoDB" id="6620579at2"/>
<dbReference type="Proteomes" id="UP000290287">
    <property type="component" value="Unassembled WGS sequence"/>
</dbReference>
<protein>
    <submittedName>
        <fullName evidence="3">Transcriptional regulator</fullName>
    </submittedName>
</protein>
<dbReference type="EMBL" id="PEIB01000027">
    <property type="protein sequence ID" value="RXJ72040.1"/>
    <property type="molecule type" value="Genomic_DNA"/>
</dbReference>
<proteinExistence type="predicted"/>
<evidence type="ECO:0000313" key="4">
    <source>
        <dbReference type="EMBL" id="RXJ72055.1"/>
    </source>
</evidence>
<feature type="domain" description="DNA-binding transcriptional repressor CapW winged helix-turn-helix" evidence="2">
    <location>
        <begin position="15"/>
        <end position="91"/>
    </location>
</feature>
<keyword evidence="5" id="KW-1185">Reference proteome</keyword>
<evidence type="ECO:0000259" key="1">
    <source>
        <dbReference type="Pfam" id="PF26107"/>
    </source>
</evidence>
<dbReference type="PROSITE" id="PS52050">
    <property type="entry name" value="WYL"/>
    <property type="match status" value="1"/>
</dbReference>
<organism evidence="3 5">
    <name type="scientific">Veronia nyctiphanis</name>
    <dbReference type="NCBI Taxonomy" id="1278244"/>
    <lineage>
        <taxon>Bacteria</taxon>
        <taxon>Pseudomonadati</taxon>
        <taxon>Pseudomonadota</taxon>
        <taxon>Gammaproteobacteria</taxon>
        <taxon>Vibrionales</taxon>
        <taxon>Vibrionaceae</taxon>
        <taxon>Veronia</taxon>
    </lineage>
</organism>
<sequence>MNFFDIQKKDVVLADRMAYIDFKLRFTGSINRSDLNEIFGLAEAAASKMMTKYQEFKPGNMTYDRAKRANTIVQKKFSPLIDVDAETALGMLANGFNRNKLGGKPMLPYQRLGKIEKQLDTESVAKITRAITTGNAITTVYLSENSDMHGRRELFPLAIVYDGNHWIFRAYEASGNKALKFKNYAFSRATKVIEKHDNKRDVTQTLGADTEWNTQVPLVLVPHPDRTPKEVDRIKADFGFKDQSKLIITEKVALLWMINKQWSIDDRSDEQIKKDNNEIEKGLKKSPYYNFKLENKEMLDIVIANLK</sequence>